<sequence>MVTSLANTILDSCLPACLGDATIHLHLFGMPGDTWKGNEHDFDRKLA</sequence>
<reference evidence="1 2" key="1">
    <citation type="journal article" date="2006" name="Science">
        <title>The genome of black cottonwood, Populus trichocarpa (Torr. &amp; Gray).</title>
        <authorList>
            <person name="Tuskan G.A."/>
            <person name="Difazio S."/>
            <person name="Jansson S."/>
            <person name="Bohlmann J."/>
            <person name="Grigoriev I."/>
            <person name="Hellsten U."/>
            <person name="Putnam N."/>
            <person name="Ralph S."/>
            <person name="Rombauts S."/>
            <person name="Salamov A."/>
            <person name="Schein J."/>
            <person name="Sterck L."/>
            <person name="Aerts A."/>
            <person name="Bhalerao R.R."/>
            <person name="Bhalerao R.P."/>
            <person name="Blaudez D."/>
            <person name="Boerjan W."/>
            <person name="Brun A."/>
            <person name="Brunner A."/>
            <person name="Busov V."/>
            <person name="Campbell M."/>
            <person name="Carlson J."/>
            <person name="Chalot M."/>
            <person name="Chapman J."/>
            <person name="Chen G.L."/>
            <person name="Cooper D."/>
            <person name="Coutinho P.M."/>
            <person name="Couturier J."/>
            <person name="Covert S."/>
            <person name="Cronk Q."/>
            <person name="Cunningham R."/>
            <person name="Davis J."/>
            <person name="Degroeve S."/>
            <person name="Dejardin A."/>
            <person name="Depamphilis C."/>
            <person name="Detter J."/>
            <person name="Dirks B."/>
            <person name="Dubchak I."/>
            <person name="Duplessis S."/>
            <person name="Ehlting J."/>
            <person name="Ellis B."/>
            <person name="Gendler K."/>
            <person name="Goodstein D."/>
            <person name="Gribskov M."/>
            <person name="Grimwood J."/>
            <person name="Groover A."/>
            <person name="Gunter L."/>
            <person name="Hamberger B."/>
            <person name="Heinze B."/>
            <person name="Helariutta Y."/>
            <person name="Henrissat B."/>
            <person name="Holligan D."/>
            <person name="Holt R."/>
            <person name="Huang W."/>
            <person name="Islam-Faridi N."/>
            <person name="Jones S."/>
            <person name="Jones-Rhoades M."/>
            <person name="Jorgensen R."/>
            <person name="Joshi C."/>
            <person name="Kangasjarvi J."/>
            <person name="Karlsson J."/>
            <person name="Kelleher C."/>
            <person name="Kirkpatrick R."/>
            <person name="Kirst M."/>
            <person name="Kohler A."/>
            <person name="Kalluri U."/>
            <person name="Larimer F."/>
            <person name="Leebens-Mack J."/>
            <person name="Leple J.C."/>
            <person name="Locascio P."/>
            <person name="Lou Y."/>
            <person name="Lucas S."/>
            <person name="Martin F."/>
            <person name="Montanini B."/>
            <person name="Napoli C."/>
            <person name="Nelson D.R."/>
            <person name="Nelson C."/>
            <person name="Nieminen K."/>
            <person name="Nilsson O."/>
            <person name="Pereda V."/>
            <person name="Peter G."/>
            <person name="Philippe R."/>
            <person name="Pilate G."/>
            <person name="Poliakov A."/>
            <person name="Razumovskaya J."/>
            <person name="Richardson P."/>
            <person name="Rinaldi C."/>
            <person name="Ritland K."/>
            <person name="Rouze P."/>
            <person name="Ryaboy D."/>
            <person name="Schmutz J."/>
            <person name="Schrader J."/>
            <person name="Segerman B."/>
            <person name="Shin H."/>
            <person name="Siddiqui A."/>
            <person name="Sterky F."/>
            <person name="Terry A."/>
            <person name="Tsai C.J."/>
            <person name="Uberbacher E."/>
            <person name="Unneberg P."/>
            <person name="Vahala J."/>
            <person name="Wall K."/>
            <person name="Wessler S."/>
            <person name="Yang G."/>
            <person name="Yin T."/>
            <person name="Douglas C."/>
            <person name="Marra M."/>
            <person name="Sandberg G."/>
            <person name="Van de Peer Y."/>
            <person name="Rokhsar D."/>
        </authorList>
    </citation>
    <scope>NUCLEOTIDE SEQUENCE [LARGE SCALE GENOMIC DNA]</scope>
    <source>
        <strain evidence="2">cv. Nisqually</strain>
    </source>
</reference>
<protein>
    <submittedName>
        <fullName evidence="1">Uncharacterized protein</fullName>
    </submittedName>
</protein>
<dbReference type="Proteomes" id="UP000006729">
    <property type="component" value="Chromosome 8"/>
</dbReference>
<proteinExistence type="predicted"/>
<keyword evidence="2" id="KW-1185">Reference proteome</keyword>
<accession>A0A3N7G8F3</accession>
<evidence type="ECO:0000313" key="2">
    <source>
        <dbReference type="Proteomes" id="UP000006729"/>
    </source>
</evidence>
<evidence type="ECO:0000313" key="1">
    <source>
        <dbReference type="EMBL" id="RQO95011.1"/>
    </source>
</evidence>
<dbReference type="AlphaFoldDB" id="A0A3N7G8F3"/>
<organism evidence="1 2">
    <name type="scientific">Populus trichocarpa</name>
    <name type="common">Western balsam poplar</name>
    <name type="synonym">Populus balsamifera subsp. trichocarpa</name>
    <dbReference type="NCBI Taxonomy" id="3694"/>
    <lineage>
        <taxon>Eukaryota</taxon>
        <taxon>Viridiplantae</taxon>
        <taxon>Streptophyta</taxon>
        <taxon>Embryophyta</taxon>
        <taxon>Tracheophyta</taxon>
        <taxon>Spermatophyta</taxon>
        <taxon>Magnoliopsida</taxon>
        <taxon>eudicotyledons</taxon>
        <taxon>Gunneridae</taxon>
        <taxon>Pentapetalae</taxon>
        <taxon>rosids</taxon>
        <taxon>fabids</taxon>
        <taxon>Malpighiales</taxon>
        <taxon>Salicaceae</taxon>
        <taxon>Saliceae</taxon>
        <taxon>Populus</taxon>
    </lineage>
</organism>
<gene>
    <name evidence="1" type="ORF">POPTR_008G202850</name>
</gene>
<dbReference type="EMBL" id="CM009297">
    <property type="protein sequence ID" value="RQO95011.1"/>
    <property type="molecule type" value="Genomic_DNA"/>
</dbReference>
<dbReference type="InParanoid" id="A0A3N7G8F3"/>
<name>A0A3N7G8F3_POPTR</name>